<keyword evidence="1" id="KW-0620">Polyamine biosynthesis</keyword>
<dbReference type="PANTHER" id="PTHR43317:SF1">
    <property type="entry name" value="THERMOSPERMINE SYNTHASE ACAULIS5"/>
    <property type="match status" value="1"/>
</dbReference>
<evidence type="ECO:0000313" key="3">
    <source>
        <dbReference type="Proteomes" id="UP001164761"/>
    </source>
</evidence>
<dbReference type="Pfam" id="PF01564">
    <property type="entry name" value="Spermine_synth"/>
    <property type="match status" value="1"/>
</dbReference>
<dbReference type="PANTHER" id="PTHR43317">
    <property type="entry name" value="THERMOSPERMINE SYNTHASE ACAULIS5"/>
    <property type="match status" value="1"/>
</dbReference>
<evidence type="ECO:0000313" key="2">
    <source>
        <dbReference type="EMBL" id="WAH44357.1"/>
    </source>
</evidence>
<dbReference type="Proteomes" id="UP001164761">
    <property type="component" value="Chromosome"/>
</dbReference>
<accession>A0ABY6ZNE2</accession>
<name>A0ABY6ZNE2_9BACL</name>
<gene>
    <name evidence="2" type="ORF">NZD89_13770</name>
</gene>
<dbReference type="EMBL" id="CP104067">
    <property type="protein sequence ID" value="WAH44357.1"/>
    <property type="molecule type" value="Genomic_DNA"/>
</dbReference>
<dbReference type="SUPFAM" id="SSF53335">
    <property type="entry name" value="S-adenosyl-L-methionine-dependent methyltransferases"/>
    <property type="match status" value="1"/>
</dbReference>
<dbReference type="RefSeq" id="WP_268008253.1">
    <property type="nucleotide sequence ID" value="NZ_BSUT01000001.1"/>
</dbReference>
<proteinExistence type="predicted"/>
<sequence length="227" mass="25345">MMRFGGRGGWQGALDQARLDRPVFPYQRAFAGLVQSLGTVDSFLSIGVGTGTALNSVLASHPNAQLYGVEIDQTVLEVAIRYFHAPDHRRADYYVGDGFAFIRADMPNLYDLIFVDAYMRNDIYQPALDPNALDALRQRLRPQGVVAYNIIGQNLATGARGTFVRAAKSRFASVLDLPVGVPFSDQNRLVILTDHRSLLQDLCRSLGQASVLKWHERLLWPQRLRSL</sequence>
<dbReference type="InterPro" id="IPR029063">
    <property type="entry name" value="SAM-dependent_MTases_sf"/>
</dbReference>
<keyword evidence="3" id="KW-1185">Reference proteome</keyword>
<dbReference type="CDD" id="cd02440">
    <property type="entry name" value="AdoMet_MTases"/>
    <property type="match status" value="1"/>
</dbReference>
<dbReference type="Gene3D" id="3.40.50.150">
    <property type="entry name" value="Vaccinia Virus protein VP39"/>
    <property type="match status" value="1"/>
</dbReference>
<protein>
    <submittedName>
        <fullName evidence="2">Spermidine synthase</fullName>
    </submittedName>
</protein>
<organism evidence="2 3">
    <name type="scientific">Alicyclobacillus fastidiosus</name>
    <dbReference type="NCBI Taxonomy" id="392011"/>
    <lineage>
        <taxon>Bacteria</taxon>
        <taxon>Bacillati</taxon>
        <taxon>Bacillota</taxon>
        <taxon>Bacilli</taxon>
        <taxon>Bacillales</taxon>
        <taxon>Alicyclobacillaceae</taxon>
        <taxon>Alicyclobacillus</taxon>
    </lineage>
</organism>
<evidence type="ECO:0000256" key="1">
    <source>
        <dbReference type="ARBA" id="ARBA00023115"/>
    </source>
</evidence>
<reference evidence="2" key="1">
    <citation type="submission" date="2022-08" db="EMBL/GenBank/DDBJ databases">
        <title>Alicyclobacillus fastidiosus DSM 17978, complete genome.</title>
        <authorList>
            <person name="Wang Q."/>
            <person name="Cai R."/>
            <person name="Wang Z."/>
        </authorList>
    </citation>
    <scope>NUCLEOTIDE SEQUENCE</scope>
    <source>
        <strain evidence="2">DSM 17978</strain>
    </source>
</reference>